<proteinExistence type="predicted"/>
<dbReference type="Pfam" id="PF05014">
    <property type="entry name" value="Nuc_deoxyrib_tr"/>
    <property type="match status" value="1"/>
</dbReference>
<evidence type="ECO:0000313" key="2">
    <source>
        <dbReference type="Proteomes" id="UP000218023"/>
    </source>
</evidence>
<keyword evidence="2" id="KW-1185">Reference proteome</keyword>
<dbReference type="GO" id="GO:0016740">
    <property type="term" value="F:transferase activity"/>
    <property type="evidence" value="ECO:0007669"/>
    <property type="project" value="UniProtKB-KW"/>
</dbReference>
<accession>A0A2A2GJ01</accession>
<keyword evidence="1" id="KW-0808">Transferase</keyword>
<dbReference type="GO" id="GO:0009159">
    <property type="term" value="P:deoxyribonucleoside monophosphate catabolic process"/>
    <property type="evidence" value="ECO:0007669"/>
    <property type="project" value="TreeGrafter"/>
</dbReference>
<dbReference type="Proteomes" id="UP000218023">
    <property type="component" value="Unassembled WGS sequence"/>
</dbReference>
<dbReference type="InterPro" id="IPR051239">
    <property type="entry name" value="2'-dNMP_N-hydrolase"/>
</dbReference>
<dbReference type="AlphaFoldDB" id="A0A2A2GJ01"/>
<dbReference type="OrthoDB" id="9795789at2"/>
<sequence>MPDHSAPRVYLAGPEVFLPDALKVLKEKADLARVAGFDPVTPLDNESLAAGSPFDKGLAIYRANLRLMDGCDLIIANLTPFRGVGADPGTAFELGYMAARGAKIAAYTNRATPHFERIRDQHYQGQITQDPAGEYRGPDGLVLENFDMFDNLMLAGAIAEGSGILVTHEVEDTRLLYRDLTAFRRCLASFQDTEEQSALFGTAE</sequence>
<dbReference type="EMBL" id="NSJZ01000009">
    <property type="protein sequence ID" value="PAU96927.1"/>
    <property type="molecule type" value="Genomic_DNA"/>
</dbReference>
<evidence type="ECO:0000313" key="1">
    <source>
        <dbReference type="EMBL" id="PAU96927.1"/>
    </source>
</evidence>
<reference evidence="1 2" key="1">
    <citation type="submission" date="2017-09" db="EMBL/GenBank/DDBJ databases">
        <title>Paracoccus alkalisoli sp. nov., isolated from saline alkaline soil.</title>
        <authorList>
            <person name="Dong X."/>
            <person name="Zhang G."/>
        </authorList>
    </citation>
    <scope>NUCLEOTIDE SEQUENCE [LARGE SCALE GENOMIC DNA]</scope>
    <source>
        <strain evidence="1 2">WN007</strain>
    </source>
</reference>
<dbReference type="GO" id="GO:0070694">
    <property type="term" value="F:5-hydroxymethyl-dUMP N-hydrolase activity"/>
    <property type="evidence" value="ECO:0007669"/>
    <property type="project" value="TreeGrafter"/>
</dbReference>
<dbReference type="InterPro" id="IPR007710">
    <property type="entry name" value="Nucleoside_deoxyribTrfase"/>
</dbReference>
<name>A0A2A2GJ01_9RHOB</name>
<dbReference type="PANTHER" id="PTHR15364">
    <property type="entry name" value="2'-DEOXYNUCLEOSIDE 5'-PHOSPHATE N-HYDROLASE 1"/>
    <property type="match status" value="1"/>
</dbReference>
<protein>
    <submittedName>
        <fullName evidence="1">Nucleoside 2-deoxyribosyltransferase</fullName>
    </submittedName>
</protein>
<comment type="caution">
    <text evidence="1">The sequence shown here is derived from an EMBL/GenBank/DDBJ whole genome shotgun (WGS) entry which is preliminary data.</text>
</comment>
<dbReference type="PANTHER" id="PTHR15364:SF0">
    <property type="entry name" value="2'-DEOXYNUCLEOSIDE 5'-PHOSPHATE N-HYDROLASE 1"/>
    <property type="match status" value="1"/>
</dbReference>
<dbReference type="SUPFAM" id="SSF52309">
    <property type="entry name" value="N-(deoxy)ribosyltransferase-like"/>
    <property type="match status" value="1"/>
</dbReference>
<organism evidence="1 2">
    <name type="scientific">Paracoccus salipaludis</name>
    <dbReference type="NCBI Taxonomy" id="2032623"/>
    <lineage>
        <taxon>Bacteria</taxon>
        <taxon>Pseudomonadati</taxon>
        <taxon>Pseudomonadota</taxon>
        <taxon>Alphaproteobacteria</taxon>
        <taxon>Rhodobacterales</taxon>
        <taxon>Paracoccaceae</taxon>
        <taxon>Paracoccus</taxon>
    </lineage>
</organism>
<dbReference type="Gene3D" id="3.40.50.450">
    <property type="match status" value="1"/>
</dbReference>
<gene>
    <name evidence="1" type="ORF">CK240_11565</name>
</gene>